<dbReference type="SUPFAM" id="SSF103025">
    <property type="entry name" value="Folate-binding domain"/>
    <property type="match status" value="1"/>
</dbReference>
<accession>A0AAW9RHT7</accession>
<dbReference type="Gene3D" id="3.30.1360.120">
    <property type="entry name" value="Probable tRNA modification gtpase trme, domain 1"/>
    <property type="match status" value="1"/>
</dbReference>
<keyword evidence="2" id="KW-1185">Reference proteome</keyword>
<sequence length="197" mass="20565">MSEVFPLAALAVPGTGSEVPDTAPVQIAERRPGAFVEIRLWKESPRLSGTIAAAAECQELPAPGRVVTAPGHMLLSAGPARYFAVAQEEGLAGRIAGVVAPGEAAVVDLTHGRVGLRIAGPNAERLLQKGLAFDLASKSFPPGSATTGAIHHMAVTVVMIAEETFDIFAMSSLAGSVWDWLTDSAVEYGWRVTQPIP</sequence>
<evidence type="ECO:0000313" key="2">
    <source>
        <dbReference type="Proteomes" id="UP001378188"/>
    </source>
</evidence>
<gene>
    <name evidence="1" type="ORF">V3328_17160</name>
</gene>
<dbReference type="Pfam" id="PF04268">
    <property type="entry name" value="SoxG"/>
    <property type="match status" value="1"/>
</dbReference>
<protein>
    <submittedName>
        <fullName evidence="1">Sarcosine oxidase subunit gamma family protein</fullName>
    </submittedName>
</protein>
<reference evidence="1 2" key="1">
    <citation type="submission" date="2024-02" db="EMBL/GenBank/DDBJ databases">
        <title>Genome analysis and characterization of Microbaculum marinisediminis sp. nov., isolated from marine sediment.</title>
        <authorList>
            <person name="Du Z.-J."/>
            <person name="Ye Y.-Q."/>
            <person name="Zhang Z.-R."/>
            <person name="Yuan S.-M."/>
            <person name="Zhang X.-Y."/>
        </authorList>
    </citation>
    <scope>NUCLEOTIDE SEQUENCE [LARGE SCALE GENOMIC DNA]</scope>
    <source>
        <strain evidence="1 2">SDUM1044001</strain>
    </source>
</reference>
<dbReference type="AlphaFoldDB" id="A0AAW9RHT7"/>
<name>A0AAW9RHT7_9HYPH</name>
<evidence type="ECO:0000313" key="1">
    <source>
        <dbReference type="EMBL" id="MEJ8573224.1"/>
    </source>
</evidence>
<dbReference type="Proteomes" id="UP001378188">
    <property type="component" value="Unassembled WGS sequence"/>
</dbReference>
<dbReference type="EMBL" id="JAZHOF010000007">
    <property type="protein sequence ID" value="MEJ8573224.1"/>
    <property type="molecule type" value="Genomic_DNA"/>
</dbReference>
<dbReference type="RefSeq" id="WP_340330925.1">
    <property type="nucleotide sequence ID" value="NZ_JAZHOF010000007.1"/>
</dbReference>
<dbReference type="InterPro" id="IPR007375">
    <property type="entry name" value="SoxG"/>
</dbReference>
<comment type="caution">
    <text evidence="1">The sequence shown here is derived from an EMBL/GenBank/DDBJ whole genome shotgun (WGS) entry which is preliminary data.</text>
</comment>
<dbReference type="Gene3D" id="3.30.70.1520">
    <property type="entry name" value="Heterotetrameric sarcosine oxidase"/>
    <property type="match status" value="1"/>
</dbReference>
<dbReference type="InterPro" id="IPR027266">
    <property type="entry name" value="TrmE/GcvT-like"/>
</dbReference>
<organism evidence="1 2">
    <name type="scientific">Microbaculum marinum</name>
    <dbReference type="NCBI Taxonomy" id="1764581"/>
    <lineage>
        <taxon>Bacteria</taxon>
        <taxon>Pseudomonadati</taxon>
        <taxon>Pseudomonadota</taxon>
        <taxon>Alphaproteobacteria</taxon>
        <taxon>Hyphomicrobiales</taxon>
        <taxon>Tepidamorphaceae</taxon>
        <taxon>Microbaculum</taxon>
    </lineage>
</organism>
<proteinExistence type="predicted"/>